<dbReference type="InterPro" id="IPR038987">
    <property type="entry name" value="MoeA-like"/>
</dbReference>
<reference evidence="9 10" key="1">
    <citation type="submission" date="2011-01" db="EMBL/GenBank/DDBJ databases">
        <title>Whole genome sequence of Tetragenococcus halophilus NBRC 12172.</title>
        <authorList>
            <person name="Nakazawa H."/>
            <person name="Omata S."/>
            <person name="Koga C."/>
            <person name="Watanabe Y."/>
            <person name="Katano Y."/>
            <person name="Ito N."/>
            <person name="Tsukatani N."/>
            <person name="Ankai A."/>
            <person name="Oguchi A."/>
            <person name="Fukui S."/>
            <person name="Yashiro I."/>
            <person name="Kamata S."/>
            <person name="Hashimoto Y."/>
            <person name="Yamazaki J."/>
            <person name="Taguchi H."/>
            <person name="Tanaka A."/>
            <person name="Koyama T."/>
            <person name="Ichige A."/>
            <person name="Hanya Y."/>
            <person name="Tanikawa S."/>
            <person name="Yamazaki S."/>
            <person name="Fujita N."/>
        </authorList>
    </citation>
    <scope>NUCLEOTIDE SEQUENCE [LARGE SCALE GENOMIC DNA]</scope>
    <source>
        <strain evidence="10">DSM 20338 / JCM 20259 / NCIMB 9735 / NBRC 12172</strain>
    </source>
</reference>
<dbReference type="SUPFAM" id="SSF63882">
    <property type="entry name" value="MoeA N-terminal region -like"/>
    <property type="match status" value="1"/>
</dbReference>
<dbReference type="GO" id="GO:0006777">
    <property type="term" value="P:Mo-molybdopterin cofactor biosynthetic process"/>
    <property type="evidence" value="ECO:0007669"/>
    <property type="project" value="UniProtKB-UniRule"/>
</dbReference>
<dbReference type="InterPro" id="IPR005110">
    <property type="entry name" value="MoeA_linker/N"/>
</dbReference>
<keyword evidence="7" id="KW-0479">Metal-binding</keyword>
<dbReference type="Pfam" id="PF03453">
    <property type="entry name" value="MoeA_N"/>
    <property type="match status" value="1"/>
</dbReference>
<comment type="cofactor">
    <cofactor evidence="7">
        <name>Mg(2+)</name>
        <dbReference type="ChEBI" id="CHEBI:18420"/>
    </cofactor>
</comment>
<dbReference type="Gene3D" id="3.40.980.10">
    <property type="entry name" value="MoaB/Mog-like domain"/>
    <property type="match status" value="1"/>
</dbReference>
<dbReference type="PANTHER" id="PTHR10192">
    <property type="entry name" value="MOLYBDOPTERIN BIOSYNTHESIS PROTEIN"/>
    <property type="match status" value="1"/>
</dbReference>
<dbReference type="Gene3D" id="2.40.340.10">
    <property type="entry name" value="MoeA, C-terminal, domain IV"/>
    <property type="match status" value="1"/>
</dbReference>
<comment type="function">
    <text evidence="1 7">Catalyzes the insertion of molybdate into adenylated molybdopterin with the concomitant release of AMP.</text>
</comment>
<evidence type="ECO:0000256" key="4">
    <source>
        <dbReference type="ARBA" id="ARBA00021108"/>
    </source>
</evidence>
<evidence type="ECO:0000256" key="1">
    <source>
        <dbReference type="ARBA" id="ARBA00002901"/>
    </source>
</evidence>
<accession>A0AAN1VPX3</accession>
<organism evidence="9 10">
    <name type="scientific">Tetragenococcus halophilus (strain DSM 20338 / JCM 20259 / NCIMB 9735 / NBRC 12172)</name>
    <name type="common">Pediococcus halophilus</name>
    <dbReference type="NCBI Taxonomy" id="945021"/>
    <lineage>
        <taxon>Bacteria</taxon>
        <taxon>Bacillati</taxon>
        <taxon>Bacillota</taxon>
        <taxon>Bacilli</taxon>
        <taxon>Lactobacillales</taxon>
        <taxon>Enterococcaceae</taxon>
        <taxon>Tetragenococcus</taxon>
    </lineage>
</organism>
<dbReference type="Gene3D" id="2.170.190.11">
    <property type="entry name" value="Molybdopterin biosynthesis moea protein, domain 3"/>
    <property type="match status" value="1"/>
</dbReference>
<dbReference type="EC" id="2.10.1.1" evidence="3 7"/>
<dbReference type="RefSeq" id="WP_014123537.1">
    <property type="nucleotide sequence ID" value="NC_016052.1"/>
</dbReference>
<dbReference type="Proteomes" id="UP000002663">
    <property type="component" value="Chromosome"/>
</dbReference>
<dbReference type="GO" id="GO:0046872">
    <property type="term" value="F:metal ion binding"/>
    <property type="evidence" value="ECO:0007669"/>
    <property type="project" value="UniProtKB-UniRule"/>
</dbReference>
<keyword evidence="5 7" id="KW-0500">Molybdenum</keyword>
<evidence type="ECO:0000313" key="9">
    <source>
        <dbReference type="EMBL" id="BAK93467.1"/>
    </source>
</evidence>
<evidence type="ECO:0000256" key="2">
    <source>
        <dbReference type="ARBA" id="ARBA00010763"/>
    </source>
</evidence>
<dbReference type="InterPro" id="IPR001453">
    <property type="entry name" value="MoaB/Mog_dom"/>
</dbReference>
<evidence type="ECO:0000256" key="5">
    <source>
        <dbReference type="ARBA" id="ARBA00022505"/>
    </source>
</evidence>
<dbReference type="AlphaFoldDB" id="A0AAN1VPX3"/>
<keyword evidence="7" id="KW-0808">Transferase</keyword>
<evidence type="ECO:0000256" key="7">
    <source>
        <dbReference type="RuleBase" id="RU365090"/>
    </source>
</evidence>
<dbReference type="InterPro" id="IPR036688">
    <property type="entry name" value="MoeA_C_domain_IV_sf"/>
</dbReference>
<sequence length="398" mass="44321">MLELAEAVMRLKENFRKQKLTEVIPLSKSYGRIAAFDIPSPINVPNFSKSAMDGYALFAEDTMAAKQEKPIKLSVIASVYAGDDPSSINAARNTCVRITTGAKIPQGYNAVIKQENTTNNDSKQITVFTEVVPGENYIEKGEDLVAGELIIQADTIIDSENIGTLAAVGITKLNVLKKIRVGLIATGSELLSPGERLTAGKLYNSTVYTLASYIERYNGTIVFQEKCPDDPIRFSQILKQYAGNFDVVLTTGGVSIGDKDFLPQGIKELGAEEIFHFIKMKPGTPVMASRWQDTIILSLSGNPFASLINFHLFYWPLLAYFFQNKQFLLKEYDAEIASGYREKSKLTRYIRAKLNNGKVTLPAKKKHLMTGSYDCIVVQPENKKLEPNYFVKIYLLPR</sequence>
<evidence type="ECO:0000256" key="3">
    <source>
        <dbReference type="ARBA" id="ARBA00013269"/>
    </source>
</evidence>
<comment type="similarity">
    <text evidence="2 7">Belongs to the MoeA family.</text>
</comment>
<feature type="domain" description="MoaB/Mog" evidence="8">
    <location>
        <begin position="182"/>
        <end position="320"/>
    </location>
</feature>
<evidence type="ECO:0000259" key="8">
    <source>
        <dbReference type="SMART" id="SM00852"/>
    </source>
</evidence>
<dbReference type="InterPro" id="IPR036135">
    <property type="entry name" value="MoeA_linker/N_sf"/>
</dbReference>
<dbReference type="PANTHER" id="PTHR10192:SF5">
    <property type="entry name" value="GEPHYRIN"/>
    <property type="match status" value="1"/>
</dbReference>
<protein>
    <recommendedName>
        <fullName evidence="4 7">Molybdopterin molybdenumtransferase</fullName>
        <ecNumber evidence="3 7">2.10.1.1</ecNumber>
    </recommendedName>
</protein>
<gene>
    <name evidence="9" type="primary">moeA</name>
    <name evidence="9" type="ordered locus">TEH_01400</name>
</gene>
<proteinExistence type="inferred from homology"/>
<comment type="catalytic activity">
    <reaction evidence="6">
        <text>adenylyl-molybdopterin + molybdate = Mo-molybdopterin + AMP + H(+)</text>
        <dbReference type="Rhea" id="RHEA:35047"/>
        <dbReference type="ChEBI" id="CHEBI:15378"/>
        <dbReference type="ChEBI" id="CHEBI:36264"/>
        <dbReference type="ChEBI" id="CHEBI:62727"/>
        <dbReference type="ChEBI" id="CHEBI:71302"/>
        <dbReference type="ChEBI" id="CHEBI:456215"/>
        <dbReference type="EC" id="2.10.1.1"/>
    </reaction>
</comment>
<dbReference type="Gene3D" id="3.90.105.10">
    <property type="entry name" value="Molybdopterin biosynthesis moea protein, domain 2"/>
    <property type="match status" value="1"/>
</dbReference>
<dbReference type="SUPFAM" id="SSF53218">
    <property type="entry name" value="Molybdenum cofactor biosynthesis proteins"/>
    <property type="match status" value="1"/>
</dbReference>
<evidence type="ECO:0000256" key="6">
    <source>
        <dbReference type="ARBA" id="ARBA00047317"/>
    </source>
</evidence>
<dbReference type="KEGG" id="thl:TEH_01400"/>
<dbReference type="GO" id="GO:0005829">
    <property type="term" value="C:cytosol"/>
    <property type="evidence" value="ECO:0007669"/>
    <property type="project" value="TreeGrafter"/>
</dbReference>
<dbReference type="SMART" id="SM00852">
    <property type="entry name" value="MoCF_biosynth"/>
    <property type="match status" value="1"/>
</dbReference>
<dbReference type="EMBL" id="AP012046">
    <property type="protein sequence ID" value="BAK93467.1"/>
    <property type="molecule type" value="Genomic_DNA"/>
</dbReference>
<name>A0AAN1VPX3_TETHN</name>
<dbReference type="GO" id="GO:0061599">
    <property type="term" value="F:molybdopterin molybdotransferase activity"/>
    <property type="evidence" value="ECO:0007669"/>
    <property type="project" value="UniProtKB-UniRule"/>
</dbReference>
<keyword evidence="7" id="KW-0460">Magnesium</keyword>
<dbReference type="InterPro" id="IPR036425">
    <property type="entry name" value="MoaB/Mog-like_dom_sf"/>
</dbReference>
<dbReference type="Pfam" id="PF00994">
    <property type="entry name" value="MoCF_biosynth"/>
    <property type="match status" value="1"/>
</dbReference>
<comment type="pathway">
    <text evidence="7">Cofactor biosynthesis; molybdopterin biosynthesis.</text>
</comment>
<dbReference type="CDD" id="cd00887">
    <property type="entry name" value="MoeA"/>
    <property type="match status" value="1"/>
</dbReference>
<keyword evidence="7" id="KW-0501">Molybdenum cofactor biosynthesis</keyword>
<evidence type="ECO:0000313" key="10">
    <source>
        <dbReference type="Proteomes" id="UP000002663"/>
    </source>
</evidence>